<name>A0ABS2DK38_9BACI</name>
<comment type="caution">
    <text evidence="2">The sequence shown here is derived from an EMBL/GenBank/DDBJ whole genome shotgun (WGS) entry which is preliminary data.</text>
</comment>
<gene>
    <name evidence="2" type="ORF">JR050_09445</name>
</gene>
<reference evidence="2 3" key="1">
    <citation type="submission" date="2021-02" db="EMBL/GenBank/DDBJ databases">
        <title>Bacillus sp. RD4P76, an endophyte from a halophyte.</title>
        <authorList>
            <person name="Sun J.-Q."/>
        </authorList>
    </citation>
    <scope>NUCLEOTIDE SEQUENCE [LARGE SCALE GENOMIC DNA]</scope>
    <source>
        <strain evidence="2 3">RD4P76</strain>
    </source>
</reference>
<keyword evidence="1" id="KW-0812">Transmembrane</keyword>
<evidence type="ECO:0000256" key="1">
    <source>
        <dbReference type="SAM" id="Phobius"/>
    </source>
</evidence>
<keyword evidence="3" id="KW-1185">Reference proteome</keyword>
<dbReference type="Proteomes" id="UP001518925">
    <property type="component" value="Unassembled WGS sequence"/>
</dbReference>
<evidence type="ECO:0000313" key="3">
    <source>
        <dbReference type="Proteomes" id="UP001518925"/>
    </source>
</evidence>
<dbReference type="EMBL" id="JAFELM010000028">
    <property type="protein sequence ID" value="MBM6617891.1"/>
    <property type="molecule type" value="Genomic_DNA"/>
</dbReference>
<organism evidence="2 3">
    <name type="scientific">Bacillus suaedaesalsae</name>
    <dbReference type="NCBI Taxonomy" id="2810349"/>
    <lineage>
        <taxon>Bacteria</taxon>
        <taxon>Bacillati</taxon>
        <taxon>Bacillota</taxon>
        <taxon>Bacilli</taxon>
        <taxon>Bacillales</taxon>
        <taxon>Bacillaceae</taxon>
        <taxon>Bacillus</taxon>
    </lineage>
</organism>
<protein>
    <recommendedName>
        <fullName evidence="4">DUF3592 domain-containing protein</fullName>
    </recommendedName>
</protein>
<keyword evidence="1" id="KW-0472">Membrane</keyword>
<keyword evidence="1" id="KW-1133">Transmembrane helix</keyword>
<evidence type="ECO:0008006" key="4">
    <source>
        <dbReference type="Google" id="ProtNLM"/>
    </source>
</evidence>
<evidence type="ECO:0000313" key="2">
    <source>
        <dbReference type="EMBL" id="MBM6617891.1"/>
    </source>
</evidence>
<proteinExistence type="predicted"/>
<sequence length="141" mass="15917">MMTVFSLVYVSTVSALSWAYIFVVNDGRVYEVLEDSPVSAENIDKEIGEVKTRANDYNGRYYGNASNYYDKGTKYYKILDVPLKKAIAVEVNPDEFVKAEFVHDAPFHLYNLLFNNITKVLLGIVVIGLGITVSVSYKNRV</sequence>
<accession>A0ABS2DK38</accession>
<feature type="transmembrane region" description="Helical" evidence="1">
    <location>
        <begin position="117"/>
        <end position="137"/>
    </location>
</feature>